<evidence type="ECO:0000313" key="5">
    <source>
        <dbReference type="Proteomes" id="UP001202328"/>
    </source>
</evidence>
<keyword evidence="1" id="KW-0175">Coiled coil</keyword>
<comment type="caution">
    <text evidence="4">The sequence shown here is derived from an EMBL/GenBank/DDBJ whole genome shotgun (WGS) entry which is preliminary data.</text>
</comment>
<sequence length="294" mass="33818">MADETVINGAGSDLELNNNNNDDKLVEIEKVSSKNDRADVDLKKIETLEQEKSELLKEKNENHEKIRVLTDEIDGFKRNQVELNEKLEKMQKENAQFEQENKSLQSIAGRALELETEVSCLQHDLISTMSENDETRSEFQKLKSEFNELKEKIAEKESKIGDLEKEKISLLERIEKDAKEVKKLKSENESVVRDLKTREVEISEKEGEILRLQNVENDFNKWKVKLNHEKEAENKQLLGDLEKSEMLRRELEEDAKKEKEIGKSKILLPAVIVSTGTVVAAAAIICCIACVRRR</sequence>
<reference evidence="4" key="1">
    <citation type="submission" date="2022-04" db="EMBL/GenBank/DDBJ databases">
        <title>A functionally conserved STORR gene fusion in Papaver species that diverged 16.8 million years ago.</title>
        <authorList>
            <person name="Catania T."/>
        </authorList>
    </citation>
    <scope>NUCLEOTIDE SEQUENCE</scope>
    <source>
        <strain evidence="4">S-188037</strain>
    </source>
</reference>
<gene>
    <name evidence="4" type="ORF">MKW98_018576</name>
</gene>
<evidence type="ECO:0000313" key="4">
    <source>
        <dbReference type="EMBL" id="KAI3938020.1"/>
    </source>
</evidence>
<proteinExistence type="predicted"/>
<keyword evidence="3" id="KW-1133">Transmembrane helix</keyword>
<feature type="transmembrane region" description="Helical" evidence="3">
    <location>
        <begin position="266"/>
        <end position="291"/>
    </location>
</feature>
<accession>A0AAD4T5G4</accession>
<evidence type="ECO:0000256" key="3">
    <source>
        <dbReference type="SAM" id="Phobius"/>
    </source>
</evidence>
<name>A0AAD4T5G4_9MAGN</name>
<feature type="coiled-coil region" evidence="1">
    <location>
        <begin position="132"/>
        <end position="261"/>
    </location>
</feature>
<evidence type="ECO:0000256" key="2">
    <source>
        <dbReference type="SAM" id="MobiDB-lite"/>
    </source>
</evidence>
<dbReference type="Proteomes" id="UP001202328">
    <property type="component" value="Unassembled WGS sequence"/>
</dbReference>
<evidence type="ECO:0000256" key="1">
    <source>
        <dbReference type="SAM" id="Coils"/>
    </source>
</evidence>
<keyword evidence="3" id="KW-0472">Membrane</keyword>
<feature type="region of interest" description="Disordered" evidence="2">
    <location>
        <begin position="1"/>
        <end position="21"/>
    </location>
</feature>
<dbReference type="EMBL" id="JAJJMB010005585">
    <property type="protein sequence ID" value="KAI3938020.1"/>
    <property type="molecule type" value="Genomic_DNA"/>
</dbReference>
<dbReference type="AlphaFoldDB" id="A0AAD4T5G4"/>
<protein>
    <submittedName>
        <fullName evidence="4">Uncharacterized protein</fullName>
    </submittedName>
</protein>
<organism evidence="4 5">
    <name type="scientific">Papaver atlanticum</name>
    <dbReference type="NCBI Taxonomy" id="357466"/>
    <lineage>
        <taxon>Eukaryota</taxon>
        <taxon>Viridiplantae</taxon>
        <taxon>Streptophyta</taxon>
        <taxon>Embryophyta</taxon>
        <taxon>Tracheophyta</taxon>
        <taxon>Spermatophyta</taxon>
        <taxon>Magnoliopsida</taxon>
        <taxon>Ranunculales</taxon>
        <taxon>Papaveraceae</taxon>
        <taxon>Papaveroideae</taxon>
        <taxon>Papaver</taxon>
    </lineage>
</organism>
<feature type="coiled-coil region" evidence="1">
    <location>
        <begin position="38"/>
        <end position="107"/>
    </location>
</feature>
<dbReference type="Gene3D" id="1.10.287.1490">
    <property type="match status" value="1"/>
</dbReference>
<keyword evidence="3" id="KW-0812">Transmembrane</keyword>
<keyword evidence="5" id="KW-1185">Reference proteome</keyword>